<keyword evidence="1" id="KW-0472">Membrane</keyword>
<organism evidence="2 3">
    <name type="scientific">Plasmodium malariae</name>
    <dbReference type="NCBI Taxonomy" id="5858"/>
    <lineage>
        <taxon>Eukaryota</taxon>
        <taxon>Sar</taxon>
        <taxon>Alveolata</taxon>
        <taxon>Apicomplexa</taxon>
        <taxon>Aconoidasida</taxon>
        <taxon>Haemosporida</taxon>
        <taxon>Plasmodiidae</taxon>
        <taxon>Plasmodium</taxon>
        <taxon>Plasmodium (Plasmodium)</taxon>
    </lineage>
</organism>
<gene>
    <name evidence="2" type="ORF">PMALA_046040</name>
</gene>
<dbReference type="VEuPathDB" id="PlasmoDB:PmUG01_13053700"/>
<keyword evidence="1" id="KW-0812">Transmembrane</keyword>
<dbReference type="Proteomes" id="UP000078597">
    <property type="component" value="Unassembled WGS sequence"/>
</dbReference>
<feature type="non-terminal residue" evidence="2">
    <location>
        <position position="137"/>
    </location>
</feature>
<evidence type="ECO:0000313" key="3">
    <source>
        <dbReference type="Proteomes" id="UP000078597"/>
    </source>
</evidence>
<protein>
    <submittedName>
        <fullName evidence="2">Adenylyl cyclase alpha, putative</fullName>
    </submittedName>
</protein>
<accession>A0A1A8WQC6</accession>
<feature type="transmembrane region" description="Helical" evidence="1">
    <location>
        <begin position="50"/>
        <end position="72"/>
    </location>
</feature>
<evidence type="ECO:0000256" key="1">
    <source>
        <dbReference type="SAM" id="Phobius"/>
    </source>
</evidence>
<reference evidence="3" key="1">
    <citation type="submission" date="2016-05" db="EMBL/GenBank/DDBJ databases">
        <authorList>
            <person name="Naeem Raeece"/>
        </authorList>
    </citation>
    <scope>NUCLEOTIDE SEQUENCE [LARGE SCALE GENOMIC DNA]</scope>
</reference>
<dbReference type="AlphaFoldDB" id="A0A1A8WQC6"/>
<sequence length="137" mass="16212">MKFINMNIPNGTKKDEEEIVLNDTIKELSTNKKKKKGENIRSIKYQKYKILEFSFIVLFYFTSELNVLLFPIEGILKKLKLMKSNPTLALEMQEELLNHELDNILRNSKLKRKSINENYEILKMEENLMKLGTLMLL</sequence>
<name>A0A1A8WQC6_PLAMA</name>
<keyword evidence="1" id="KW-1133">Transmembrane helix</keyword>
<evidence type="ECO:0000313" key="2">
    <source>
        <dbReference type="EMBL" id="SBS95095.1"/>
    </source>
</evidence>
<dbReference type="EMBL" id="FLQW01003152">
    <property type="protein sequence ID" value="SBS95095.1"/>
    <property type="molecule type" value="Genomic_DNA"/>
</dbReference>
<proteinExistence type="predicted"/>